<dbReference type="Proteomes" id="UP000623608">
    <property type="component" value="Unassembled WGS sequence"/>
</dbReference>
<evidence type="ECO:0000259" key="1">
    <source>
        <dbReference type="Pfam" id="PF24254"/>
    </source>
</evidence>
<dbReference type="InterPro" id="IPR055878">
    <property type="entry name" value="DUF7455"/>
</dbReference>
<evidence type="ECO:0000313" key="3">
    <source>
        <dbReference type="Proteomes" id="UP000623608"/>
    </source>
</evidence>
<dbReference type="RefSeq" id="WP_203812131.1">
    <property type="nucleotide sequence ID" value="NZ_BOMY01000044.1"/>
</dbReference>
<keyword evidence="3" id="KW-1185">Reference proteome</keyword>
<dbReference type="AlphaFoldDB" id="A0A919TV08"/>
<name>A0A919TV08_9ACTN</name>
<dbReference type="EMBL" id="BOMY01000044">
    <property type="protein sequence ID" value="GIF24258.1"/>
    <property type="molecule type" value="Genomic_DNA"/>
</dbReference>
<proteinExistence type="predicted"/>
<sequence length="70" mass="7670">MTSLLSPEITTVAELTDRCDRCAAAAKLVVTLTSGGELAFCGHHANRHRDDIVRVGERIQLEEGYEWAGK</sequence>
<comment type="caution">
    <text evidence="2">The sequence shown here is derived from an EMBL/GenBank/DDBJ whole genome shotgun (WGS) entry which is preliminary data.</text>
</comment>
<reference evidence="2" key="1">
    <citation type="submission" date="2021-01" db="EMBL/GenBank/DDBJ databases">
        <title>Whole genome shotgun sequence of Actinoplanes tereljensis NBRC 105297.</title>
        <authorList>
            <person name="Komaki H."/>
            <person name="Tamura T."/>
        </authorList>
    </citation>
    <scope>NUCLEOTIDE SEQUENCE</scope>
    <source>
        <strain evidence="2">NBRC 105297</strain>
    </source>
</reference>
<feature type="domain" description="DUF7455" evidence="1">
    <location>
        <begin position="15"/>
        <end position="63"/>
    </location>
</feature>
<organism evidence="2 3">
    <name type="scientific">Paractinoplanes tereljensis</name>
    <dbReference type="NCBI Taxonomy" id="571912"/>
    <lineage>
        <taxon>Bacteria</taxon>
        <taxon>Bacillati</taxon>
        <taxon>Actinomycetota</taxon>
        <taxon>Actinomycetes</taxon>
        <taxon>Micromonosporales</taxon>
        <taxon>Micromonosporaceae</taxon>
        <taxon>Paractinoplanes</taxon>
    </lineage>
</organism>
<evidence type="ECO:0000313" key="2">
    <source>
        <dbReference type="EMBL" id="GIF24258.1"/>
    </source>
</evidence>
<gene>
    <name evidence="2" type="ORF">Ate02nite_69880</name>
</gene>
<dbReference type="Pfam" id="PF24254">
    <property type="entry name" value="DUF7455"/>
    <property type="match status" value="1"/>
</dbReference>
<accession>A0A919TV08</accession>
<protein>
    <recommendedName>
        <fullName evidence="1">DUF7455 domain-containing protein</fullName>
    </recommendedName>
</protein>